<comment type="caution">
    <text evidence="1">The sequence shown here is derived from an EMBL/GenBank/DDBJ whole genome shotgun (WGS) entry which is preliminary data.</text>
</comment>
<dbReference type="Proteomes" id="UP000824014">
    <property type="component" value="Unassembled WGS sequence"/>
</dbReference>
<sequence>MDKTERINVRGAIKALEVGGTPLVLPRPDYVPSMVRSTAGSVTVDTGRRFKIEVGEEAIRVTRKS</sequence>
<reference evidence="1" key="1">
    <citation type="journal article" date="2021" name="PeerJ">
        <title>Extensive microbial diversity within the chicken gut microbiome revealed by metagenomics and culture.</title>
        <authorList>
            <person name="Gilroy R."/>
            <person name="Ravi A."/>
            <person name="Getino M."/>
            <person name="Pursley I."/>
            <person name="Horton D.L."/>
            <person name="Alikhan N.F."/>
            <person name="Baker D."/>
            <person name="Gharbi K."/>
            <person name="Hall N."/>
            <person name="Watson M."/>
            <person name="Adriaenssens E.M."/>
            <person name="Foster-Nyarko E."/>
            <person name="Jarju S."/>
            <person name="Secka A."/>
            <person name="Antonio M."/>
            <person name="Oren A."/>
            <person name="Chaudhuri R.R."/>
            <person name="La Ragione R."/>
            <person name="Hildebrand F."/>
            <person name="Pallen M.J."/>
        </authorList>
    </citation>
    <scope>NUCLEOTIDE SEQUENCE</scope>
    <source>
        <strain evidence="1">ChiHjej11B10-19426</strain>
    </source>
</reference>
<protein>
    <submittedName>
        <fullName evidence="1">Uncharacterized protein</fullName>
    </submittedName>
</protein>
<accession>A0A9D2ILY9</accession>
<name>A0A9D2ILY9_9BACT</name>
<dbReference type="EMBL" id="DXCC01000012">
    <property type="protein sequence ID" value="HIZ15062.1"/>
    <property type="molecule type" value="Genomic_DNA"/>
</dbReference>
<proteinExistence type="predicted"/>
<dbReference type="AlphaFoldDB" id="A0A9D2ILY9"/>
<organism evidence="1 2">
    <name type="scientific">Candidatus Tidjanibacter faecipullorum</name>
    <dbReference type="NCBI Taxonomy" id="2838766"/>
    <lineage>
        <taxon>Bacteria</taxon>
        <taxon>Pseudomonadati</taxon>
        <taxon>Bacteroidota</taxon>
        <taxon>Bacteroidia</taxon>
        <taxon>Bacteroidales</taxon>
        <taxon>Rikenellaceae</taxon>
        <taxon>Tidjanibacter</taxon>
    </lineage>
</organism>
<evidence type="ECO:0000313" key="2">
    <source>
        <dbReference type="Proteomes" id="UP000824014"/>
    </source>
</evidence>
<gene>
    <name evidence="1" type="ORF">H9816_04035</name>
</gene>
<evidence type="ECO:0000313" key="1">
    <source>
        <dbReference type="EMBL" id="HIZ15062.1"/>
    </source>
</evidence>
<reference evidence="1" key="2">
    <citation type="submission" date="2021-04" db="EMBL/GenBank/DDBJ databases">
        <authorList>
            <person name="Gilroy R."/>
        </authorList>
    </citation>
    <scope>NUCLEOTIDE SEQUENCE</scope>
    <source>
        <strain evidence="1">ChiHjej11B10-19426</strain>
    </source>
</reference>